<dbReference type="Gene3D" id="3.40.630.30">
    <property type="match status" value="1"/>
</dbReference>
<gene>
    <name evidence="2" type="ORF">QJS35_05020</name>
</gene>
<dbReference type="PANTHER" id="PTHR43792:SF9">
    <property type="entry name" value="RIBOSOMAL-PROTEIN-ALANINE ACETYLTRANSFERASE"/>
    <property type="match status" value="1"/>
</dbReference>
<dbReference type="Proteomes" id="UP001493487">
    <property type="component" value="Unassembled WGS sequence"/>
</dbReference>
<dbReference type="Pfam" id="PF13302">
    <property type="entry name" value="Acetyltransf_3"/>
    <property type="match status" value="1"/>
</dbReference>
<comment type="caution">
    <text evidence="2">The sequence shown here is derived from an EMBL/GenBank/DDBJ whole genome shotgun (WGS) entry which is preliminary data.</text>
</comment>
<dbReference type="RefSeq" id="WP_232183483.1">
    <property type="nucleotide sequence ID" value="NZ_JAIOAP010000002.1"/>
</dbReference>
<sequence length="178" mass="20569">MSTSHGFETNALTIRQFTIEDTAALYELTRQTEITDFLPDWNMSEQQLEGFLDFVIASYEDFNPEDVRILLAIEHKQDRRLIGWCGVFPNDRLDPADREIAYAISKDYRNHGYTTEATTGMVSYVFNHSLLMQIVAIVKPFNLASTRVIEKTGFKHVQLLGLSDNSNYNYYVLERNRA</sequence>
<organism evidence="2 3">
    <name type="scientific">Cohnella silvisoli</name>
    <dbReference type="NCBI Taxonomy" id="2873699"/>
    <lineage>
        <taxon>Bacteria</taxon>
        <taxon>Bacillati</taxon>
        <taxon>Bacillota</taxon>
        <taxon>Bacilli</taxon>
        <taxon>Bacillales</taxon>
        <taxon>Paenibacillaceae</taxon>
        <taxon>Cohnella</taxon>
    </lineage>
</organism>
<dbReference type="EMBL" id="JASKHM010000002">
    <property type="protein sequence ID" value="MEQ4481754.1"/>
    <property type="molecule type" value="Genomic_DNA"/>
</dbReference>
<accession>A0ABV1KNW5</accession>
<dbReference type="PANTHER" id="PTHR43792">
    <property type="entry name" value="GNAT FAMILY, PUTATIVE (AFU_ORTHOLOGUE AFUA_3G00765)-RELATED-RELATED"/>
    <property type="match status" value="1"/>
</dbReference>
<keyword evidence="3" id="KW-1185">Reference proteome</keyword>
<dbReference type="InterPro" id="IPR051531">
    <property type="entry name" value="N-acetyltransferase"/>
</dbReference>
<dbReference type="InterPro" id="IPR000182">
    <property type="entry name" value="GNAT_dom"/>
</dbReference>
<dbReference type="PROSITE" id="PS51186">
    <property type="entry name" value="GNAT"/>
    <property type="match status" value="1"/>
</dbReference>
<evidence type="ECO:0000313" key="3">
    <source>
        <dbReference type="Proteomes" id="UP001493487"/>
    </source>
</evidence>
<name>A0ABV1KNW5_9BACL</name>
<dbReference type="InterPro" id="IPR016181">
    <property type="entry name" value="Acyl_CoA_acyltransferase"/>
</dbReference>
<evidence type="ECO:0000259" key="1">
    <source>
        <dbReference type="PROSITE" id="PS51186"/>
    </source>
</evidence>
<reference evidence="2 3" key="1">
    <citation type="journal article" date="2023" name="Genome Announc.">
        <title>Pan-Genome Analyses of the Genus Cohnella and Proposal of the Novel Species Cohnella silvisoli sp. nov., Isolated from Forest Soil.</title>
        <authorList>
            <person name="Wang C."/>
            <person name="Mao L."/>
            <person name="Bao G."/>
            <person name="Zhu H."/>
        </authorList>
    </citation>
    <scope>NUCLEOTIDE SEQUENCE [LARGE SCALE GENOMIC DNA]</scope>
    <source>
        <strain evidence="2 3">NL03-T5-1</strain>
    </source>
</reference>
<dbReference type="SUPFAM" id="SSF55729">
    <property type="entry name" value="Acyl-CoA N-acyltransferases (Nat)"/>
    <property type="match status" value="1"/>
</dbReference>
<proteinExistence type="predicted"/>
<evidence type="ECO:0000313" key="2">
    <source>
        <dbReference type="EMBL" id="MEQ4481754.1"/>
    </source>
</evidence>
<feature type="domain" description="N-acetyltransferase" evidence="1">
    <location>
        <begin position="12"/>
        <end position="178"/>
    </location>
</feature>
<protein>
    <submittedName>
        <fullName evidence="2">GNAT family N-acetyltransferase</fullName>
    </submittedName>
</protein>